<dbReference type="Gene3D" id="3.90.550.10">
    <property type="entry name" value="Spore Coat Polysaccharide Biosynthesis Protein SpsA, Chain A"/>
    <property type="match status" value="1"/>
</dbReference>
<dbReference type="Pfam" id="PF00535">
    <property type="entry name" value="Glycos_transf_2"/>
    <property type="match status" value="1"/>
</dbReference>
<proteinExistence type="predicted"/>
<organism evidence="2 3">
    <name type="scientific">Floricoccus penangensis</name>
    <dbReference type="NCBI Taxonomy" id="1859475"/>
    <lineage>
        <taxon>Bacteria</taxon>
        <taxon>Bacillati</taxon>
        <taxon>Bacillota</taxon>
        <taxon>Bacilli</taxon>
        <taxon>Lactobacillales</taxon>
        <taxon>Streptococcaceae</taxon>
        <taxon>Floricoccus</taxon>
    </lineage>
</organism>
<dbReference type="EMBL" id="MKIQ01000030">
    <property type="protein sequence ID" value="OFI45911.1"/>
    <property type="molecule type" value="Genomic_DNA"/>
</dbReference>
<dbReference type="PANTHER" id="PTHR22916">
    <property type="entry name" value="GLYCOSYLTRANSFERASE"/>
    <property type="match status" value="1"/>
</dbReference>
<dbReference type="GO" id="GO:0016758">
    <property type="term" value="F:hexosyltransferase activity"/>
    <property type="evidence" value="ECO:0007669"/>
    <property type="project" value="UniProtKB-ARBA"/>
</dbReference>
<feature type="domain" description="Glycosyltransferase 2-like" evidence="1">
    <location>
        <begin position="9"/>
        <end position="109"/>
    </location>
</feature>
<accession>A0A9Q5JER3</accession>
<keyword evidence="3" id="KW-1185">Reference proteome</keyword>
<evidence type="ECO:0000259" key="1">
    <source>
        <dbReference type="Pfam" id="PF00535"/>
    </source>
</evidence>
<dbReference type="Proteomes" id="UP000177273">
    <property type="component" value="Unassembled WGS sequence"/>
</dbReference>
<gene>
    <name evidence="2" type="ORF">BG262_06450</name>
</gene>
<dbReference type="PANTHER" id="PTHR22916:SF3">
    <property type="entry name" value="UDP-GLCNAC:BETAGAL BETA-1,3-N-ACETYLGLUCOSAMINYLTRANSFERASE-LIKE PROTEIN 1"/>
    <property type="match status" value="1"/>
</dbReference>
<reference evidence="3" key="1">
    <citation type="submission" date="2016-09" db="EMBL/GenBank/DDBJ databases">
        <title>Draft genome sequence of a novel species of the family Streptococcaceae isolated from flowers.</title>
        <authorList>
            <person name="Chuah L.-O."/>
            <person name="Yap K.-P."/>
            <person name="Thong K.L."/>
            <person name="Liong M.T."/>
            <person name="Ahmad R."/>
            <person name="Rusul G."/>
        </authorList>
    </citation>
    <scope>NUCLEOTIDE SEQUENCE [LARGE SCALE GENOMIC DNA]</scope>
    <source>
        <strain evidence="3">HibF3</strain>
    </source>
</reference>
<evidence type="ECO:0000313" key="3">
    <source>
        <dbReference type="Proteomes" id="UP000177273"/>
    </source>
</evidence>
<comment type="caution">
    <text evidence="2">The sequence shown here is derived from an EMBL/GenBank/DDBJ whole genome shotgun (WGS) entry which is preliminary data.</text>
</comment>
<dbReference type="RefSeq" id="WP_070788596.1">
    <property type="nucleotide sequence ID" value="NZ_MKIQ01000030.1"/>
</dbReference>
<evidence type="ECO:0000313" key="2">
    <source>
        <dbReference type="EMBL" id="OFI45911.1"/>
    </source>
</evidence>
<sequence length="337" mass="39731">MFSDEVIISIIIPVYNSEKYISRCLKSISEQKYKNFEVIVVDDGSTDSSAEIIKKYTETDDRIKYLYQDNQGVSVARNNGLGNITGKYVTFLDSDDYYESDRLQNFIDFGVGYDLTFTGYKLTTDQGKLIKEFNRESSSINKSEVNDLLVNDKIVYGYCWNKYYLADIIKYNSLLFKKELDFAEDLIFNLEFAQKSNNYKYLKDSSYIYVRSENSITKGETVDLYRKRLTHLIAIEKALEFDINTESRQKLYREYFILGSRIYKNFFLDENVPKKETTNVKRKLVQYYRYSSSTTQYKILSNRDYLKYSINLHFPIIAYYLKLIPNKLKNLMGRGGR</sequence>
<dbReference type="OrthoDB" id="396512at2"/>
<dbReference type="SUPFAM" id="SSF53448">
    <property type="entry name" value="Nucleotide-diphospho-sugar transferases"/>
    <property type="match status" value="1"/>
</dbReference>
<protein>
    <recommendedName>
        <fullName evidence="1">Glycosyltransferase 2-like domain-containing protein</fullName>
    </recommendedName>
</protein>
<dbReference type="AlphaFoldDB" id="A0A9Q5JER3"/>
<dbReference type="InterPro" id="IPR029044">
    <property type="entry name" value="Nucleotide-diphossugar_trans"/>
</dbReference>
<dbReference type="CDD" id="cd00761">
    <property type="entry name" value="Glyco_tranf_GTA_type"/>
    <property type="match status" value="1"/>
</dbReference>
<name>A0A9Q5JER3_9LACT</name>
<dbReference type="InterPro" id="IPR001173">
    <property type="entry name" value="Glyco_trans_2-like"/>
</dbReference>